<evidence type="ECO:0000256" key="1">
    <source>
        <dbReference type="PIRSR" id="PIRSR600246-1"/>
    </source>
</evidence>
<protein>
    <submittedName>
        <fullName evidence="3">Asparaginase</fullName>
    </submittedName>
</protein>
<proteinExistence type="predicted"/>
<dbReference type="EMBL" id="MU151057">
    <property type="protein sequence ID" value="KAF9454038.1"/>
    <property type="molecule type" value="Genomic_DNA"/>
</dbReference>
<dbReference type="Proteomes" id="UP000807342">
    <property type="component" value="Unassembled WGS sequence"/>
</dbReference>
<dbReference type="InterPro" id="IPR037464">
    <property type="entry name" value="Taspase1"/>
</dbReference>
<keyword evidence="4" id="KW-1185">Reference proteome</keyword>
<evidence type="ECO:0000256" key="2">
    <source>
        <dbReference type="PIRSR" id="PIRSR600246-3"/>
    </source>
</evidence>
<dbReference type="CDD" id="cd04514">
    <property type="entry name" value="Taspase1_like"/>
    <property type="match status" value="1"/>
</dbReference>
<feature type="active site" description="Nucleophile" evidence="1">
    <location>
        <position position="200"/>
    </location>
</feature>
<comment type="caution">
    <text evidence="3">The sequence shown here is derived from an EMBL/GenBank/DDBJ whole genome shotgun (WGS) entry which is preliminary data.</text>
</comment>
<dbReference type="AlphaFoldDB" id="A0A9P5XMB2"/>
<sequence length="373" mass="39516">MSEDYFVAVHGGAGYHHPDNDKRTKRALRLACTKAIQSCLSSKSSPGDPNASTTLDLVEQAIISLEDDAHLNAGYGSNLTLDGTVECDAAVFAAQGGGQFGSVGAVSGIKNPISAARGVLEYSQRLDKLGRVPPMMLVAQGAIEFARKHCGADTTVSPESMISPSSAQTWEKWKDRLDYSALSAGEMMSEVEKESLLQDTVGAVAWHPRDGLAAGVSSGGILLKLSGRIGEAAVFGAGCWAQHQSGSLDGMACSISGTGEQIIRANLARTIGEACTPDSDPHEVLQTVLMEKFWKPAKERGEHNPAAGVLMITRETDGNGQRTARAWCGFTTASMAIAFASSKDPRPKAYILRRPEPRYTGSEGHVYITAFGV</sequence>
<gene>
    <name evidence="3" type="ORF">P691DRAFT_755094</name>
</gene>
<dbReference type="InterPro" id="IPR029055">
    <property type="entry name" value="Ntn_hydrolases_N"/>
</dbReference>
<dbReference type="GO" id="GO:0004298">
    <property type="term" value="F:threonine-type endopeptidase activity"/>
    <property type="evidence" value="ECO:0007669"/>
    <property type="project" value="InterPro"/>
</dbReference>
<evidence type="ECO:0000313" key="4">
    <source>
        <dbReference type="Proteomes" id="UP000807342"/>
    </source>
</evidence>
<dbReference type="Gene3D" id="3.60.20.30">
    <property type="entry name" value="(Glycosyl)asparaginase"/>
    <property type="match status" value="1"/>
</dbReference>
<dbReference type="OrthoDB" id="77601at2759"/>
<organism evidence="3 4">
    <name type="scientific">Macrolepiota fuliginosa MF-IS2</name>
    <dbReference type="NCBI Taxonomy" id="1400762"/>
    <lineage>
        <taxon>Eukaryota</taxon>
        <taxon>Fungi</taxon>
        <taxon>Dikarya</taxon>
        <taxon>Basidiomycota</taxon>
        <taxon>Agaricomycotina</taxon>
        <taxon>Agaricomycetes</taxon>
        <taxon>Agaricomycetidae</taxon>
        <taxon>Agaricales</taxon>
        <taxon>Agaricineae</taxon>
        <taxon>Agaricaceae</taxon>
        <taxon>Macrolepiota</taxon>
    </lineage>
</organism>
<reference evidence="3" key="1">
    <citation type="submission" date="2020-11" db="EMBL/GenBank/DDBJ databases">
        <authorList>
            <consortium name="DOE Joint Genome Institute"/>
            <person name="Ahrendt S."/>
            <person name="Riley R."/>
            <person name="Andreopoulos W."/>
            <person name="Labutti K."/>
            <person name="Pangilinan J."/>
            <person name="Ruiz-Duenas F.J."/>
            <person name="Barrasa J.M."/>
            <person name="Sanchez-Garcia M."/>
            <person name="Camarero S."/>
            <person name="Miyauchi S."/>
            <person name="Serrano A."/>
            <person name="Linde D."/>
            <person name="Babiker R."/>
            <person name="Drula E."/>
            <person name="Ayuso-Fernandez I."/>
            <person name="Pacheco R."/>
            <person name="Padilla G."/>
            <person name="Ferreira P."/>
            <person name="Barriuso J."/>
            <person name="Kellner H."/>
            <person name="Castanera R."/>
            <person name="Alfaro M."/>
            <person name="Ramirez L."/>
            <person name="Pisabarro A.G."/>
            <person name="Kuo A."/>
            <person name="Tritt A."/>
            <person name="Lipzen A."/>
            <person name="He G."/>
            <person name="Yan M."/>
            <person name="Ng V."/>
            <person name="Cullen D."/>
            <person name="Martin F."/>
            <person name="Rosso M.-N."/>
            <person name="Henrissat B."/>
            <person name="Hibbett D."/>
            <person name="Martinez A.T."/>
            <person name="Grigoriev I.V."/>
        </authorList>
    </citation>
    <scope>NUCLEOTIDE SEQUENCE</scope>
    <source>
        <strain evidence="3">MF-IS2</strain>
    </source>
</reference>
<dbReference type="PANTHER" id="PTHR10188:SF8">
    <property type="entry name" value="THREONINE ASPARTASE 1"/>
    <property type="match status" value="1"/>
</dbReference>
<dbReference type="PANTHER" id="PTHR10188">
    <property type="entry name" value="L-ASPARAGINASE"/>
    <property type="match status" value="1"/>
</dbReference>
<evidence type="ECO:0000313" key="3">
    <source>
        <dbReference type="EMBL" id="KAF9454038.1"/>
    </source>
</evidence>
<dbReference type="GO" id="GO:0051604">
    <property type="term" value="P:protein maturation"/>
    <property type="evidence" value="ECO:0007669"/>
    <property type="project" value="TreeGrafter"/>
</dbReference>
<dbReference type="InterPro" id="IPR000246">
    <property type="entry name" value="Peptidase_T2"/>
</dbReference>
<feature type="site" description="Cleavage; by autolysis" evidence="2">
    <location>
        <begin position="199"/>
        <end position="200"/>
    </location>
</feature>
<accession>A0A9P5XMB2</accession>
<name>A0A9P5XMB2_9AGAR</name>
<dbReference type="GO" id="GO:0005737">
    <property type="term" value="C:cytoplasm"/>
    <property type="evidence" value="ECO:0007669"/>
    <property type="project" value="TreeGrafter"/>
</dbReference>
<dbReference type="SUPFAM" id="SSF56235">
    <property type="entry name" value="N-terminal nucleophile aminohydrolases (Ntn hydrolases)"/>
    <property type="match status" value="1"/>
</dbReference>
<dbReference type="Pfam" id="PF01112">
    <property type="entry name" value="Asparaginase_2"/>
    <property type="match status" value="1"/>
</dbReference>